<organism evidence="2 3">
    <name type="scientific">Elysia marginata</name>
    <dbReference type="NCBI Taxonomy" id="1093978"/>
    <lineage>
        <taxon>Eukaryota</taxon>
        <taxon>Metazoa</taxon>
        <taxon>Spiralia</taxon>
        <taxon>Lophotrochozoa</taxon>
        <taxon>Mollusca</taxon>
        <taxon>Gastropoda</taxon>
        <taxon>Heterobranchia</taxon>
        <taxon>Euthyneura</taxon>
        <taxon>Panpulmonata</taxon>
        <taxon>Sacoglossa</taxon>
        <taxon>Placobranchoidea</taxon>
        <taxon>Plakobranchidae</taxon>
        <taxon>Elysia</taxon>
    </lineage>
</organism>
<comment type="caution">
    <text evidence="2">The sequence shown here is derived from an EMBL/GenBank/DDBJ whole genome shotgun (WGS) entry which is preliminary data.</text>
</comment>
<dbReference type="Proteomes" id="UP000762676">
    <property type="component" value="Unassembled WGS sequence"/>
</dbReference>
<evidence type="ECO:0000256" key="1">
    <source>
        <dbReference type="SAM" id="MobiDB-lite"/>
    </source>
</evidence>
<dbReference type="AlphaFoldDB" id="A0AAV4G1C4"/>
<feature type="compositionally biased region" description="Basic and acidic residues" evidence="1">
    <location>
        <begin position="50"/>
        <end position="62"/>
    </location>
</feature>
<evidence type="ECO:0000313" key="2">
    <source>
        <dbReference type="EMBL" id="GFR79507.1"/>
    </source>
</evidence>
<accession>A0AAV4G1C4</accession>
<keyword evidence="3" id="KW-1185">Reference proteome</keyword>
<gene>
    <name evidence="2" type="ORF">ElyMa_005877100</name>
</gene>
<sequence length="146" mass="17121">MSMKTRRKKNKPKSRRTRVILVQQRQRRIRGSPRGNYPNRVVSNTGNEASEAKERTPAEETHYPVTHGPSLAYNNPHPNGMGKNTYRAIPSQNFGMDFVTLVEFNACRSRLVMWYSRQMGGKQLYDITKMPWHFVRFLPFNVFFVK</sequence>
<evidence type="ECO:0000313" key="3">
    <source>
        <dbReference type="Proteomes" id="UP000762676"/>
    </source>
</evidence>
<reference evidence="2 3" key="1">
    <citation type="journal article" date="2021" name="Elife">
        <title>Chloroplast acquisition without the gene transfer in kleptoplastic sea slugs, Plakobranchus ocellatus.</title>
        <authorList>
            <person name="Maeda T."/>
            <person name="Takahashi S."/>
            <person name="Yoshida T."/>
            <person name="Shimamura S."/>
            <person name="Takaki Y."/>
            <person name="Nagai Y."/>
            <person name="Toyoda A."/>
            <person name="Suzuki Y."/>
            <person name="Arimoto A."/>
            <person name="Ishii H."/>
            <person name="Satoh N."/>
            <person name="Nishiyama T."/>
            <person name="Hasebe M."/>
            <person name="Maruyama T."/>
            <person name="Minagawa J."/>
            <person name="Obokata J."/>
            <person name="Shigenobu S."/>
        </authorList>
    </citation>
    <scope>NUCLEOTIDE SEQUENCE [LARGE SCALE GENOMIC DNA]</scope>
</reference>
<feature type="region of interest" description="Disordered" evidence="1">
    <location>
        <begin position="27"/>
        <end position="67"/>
    </location>
</feature>
<proteinExistence type="predicted"/>
<dbReference type="EMBL" id="BMAT01011802">
    <property type="protein sequence ID" value="GFR79507.1"/>
    <property type="molecule type" value="Genomic_DNA"/>
</dbReference>
<evidence type="ECO:0008006" key="4">
    <source>
        <dbReference type="Google" id="ProtNLM"/>
    </source>
</evidence>
<name>A0AAV4G1C4_9GAST</name>
<protein>
    <recommendedName>
        <fullName evidence="4">Coat protein</fullName>
    </recommendedName>
</protein>